<organism evidence="3 4">
    <name type="scientific">Rhodopseudomonas palustris</name>
    <dbReference type="NCBI Taxonomy" id="1076"/>
    <lineage>
        <taxon>Bacteria</taxon>
        <taxon>Pseudomonadati</taxon>
        <taxon>Pseudomonadota</taxon>
        <taxon>Alphaproteobacteria</taxon>
        <taxon>Hyphomicrobiales</taxon>
        <taxon>Nitrobacteraceae</taxon>
        <taxon>Rhodopseudomonas</taxon>
    </lineage>
</organism>
<evidence type="ECO:0000259" key="2">
    <source>
        <dbReference type="Pfam" id="PF01619"/>
    </source>
</evidence>
<comment type="caution">
    <text evidence="3">The sequence shown here is derived from an EMBL/GenBank/DDBJ whole genome shotgun (WGS) entry which is preliminary data.</text>
</comment>
<dbReference type="InterPro" id="IPR002872">
    <property type="entry name" value="Proline_DH_dom"/>
</dbReference>
<dbReference type="Pfam" id="PF01619">
    <property type="entry name" value="Pro_dh"/>
    <property type="match status" value="1"/>
</dbReference>
<protein>
    <submittedName>
        <fullName evidence="3">Trifunctional transcriptional regulator/proline dehydrogenase/L-glutamate gamma-semialdehyde dehydrogenase</fullName>
        <ecNumber evidence="3">1.2.1.88</ecNumber>
        <ecNumber evidence="3">1.5.5.2</ecNumber>
    </submittedName>
</protein>
<dbReference type="AlphaFoldDB" id="A0A418UWP8"/>
<keyword evidence="1 3" id="KW-0560">Oxidoreductase</keyword>
<dbReference type="PANTHER" id="PTHR13914">
    <property type="entry name" value="PROLINE OXIDASE"/>
    <property type="match status" value="1"/>
</dbReference>
<feature type="non-terminal residue" evidence="3">
    <location>
        <position position="180"/>
    </location>
</feature>
<dbReference type="GO" id="GO:0003842">
    <property type="term" value="F:L-glutamate gamma-semialdehyde dehydrogenase activity"/>
    <property type="evidence" value="ECO:0007669"/>
    <property type="project" value="UniProtKB-EC"/>
</dbReference>
<name>A0A418UWP8_RHOPL</name>
<dbReference type="InterPro" id="IPR029041">
    <property type="entry name" value="FAD-linked_oxidoreductase-like"/>
</dbReference>
<accession>A0A418UWP8</accession>
<feature type="domain" description="Proline dehydrogenase" evidence="2">
    <location>
        <begin position="1"/>
        <end position="180"/>
    </location>
</feature>
<gene>
    <name evidence="3" type="primary">putA</name>
    <name evidence="3" type="ORF">D4Q52_26065</name>
</gene>
<dbReference type="EC" id="1.2.1.88" evidence="3"/>
<dbReference type="GO" id="GO:0006562">
    <property type="term" value="P:L-proline catabolic process"/>
    <property type="evidence" value="ECO:0007669"/>
    <property type="project" value="InterPro"/>
</dbReference>
<sequence>AEEADRLEISLDLLEKLCFEPELAGWNGIGFVIQAYQKRCPFVIDSLIDLATRSRRRLMIRLVKGAYWDSEIKRAQMDGLEGYPVYTRKVYTDVSYLACAKKLLAVPSLIYPQFATHNAHTLAAIYQLAGQNYYPGQYEFQCLHGMGEPLYEQVTGKVADGKLNRPCRIYAPVGTHETLL</sequence>
<reference evidence="3 4" key="1">
    <citation type="submission" date="2018-09" db="EMBL/GenBank/DDBJ databases">
        <title>Draft genome sequence of Rhodopseudomonas palustris 2.1.18.</title>
        <authorList>
            <person name="Robertson S.L."/>
            <person name="Meyer T.E."/>
            <person name="Kyndt J.A."/>
        </authorList>
    </citation>
    <scope>NUCLEOTIDE SEQUENCE [LARGE SCALE GENOMIC DNA]</scope>
    <source>
        <strain evidence="3 4">2.1.18</strain>
    </source>
</reference>
<evidence type="ECO:0000313" key="4">
    <source>
        <dbReference type="Proteomes" id="UP000285523"/>
    </source>
</evidence>
<dbReference type="GO" id="GO:0004657">
    <property type="term" value="F:proline dehydrogenase activity"/>
    <property type="evidence" value="ECO:0007669"/>
    <property type="project" value="UniProtKB-EC"/>
</dbReference>
<dbReference type="SUPFAM" id="SSF51730">
    <property type="entry name" value="FAD-linked oxidoreductase"/>
    <property type="match status" value="1"/>
</dbReference>
<dbReference type="PANTHER" id="PTHR13914:SF0">
    <property type="entry name" value="PROLINE DEHYDROGENASE 1, MITOCHONDRIAL"/>
    <property type="match status" value="1"/>
</dbReference>
<dbReference type="EMBL" id="QYYD01000081">
    <property type="protein sequence ID" value="RJF63146.1"/>
    <property type="molecule type" value="Genomic_DNA"/>
</dbReference>
<dbReference type="Gene3D" id="3.20.20.220">
    <property type="match status" value="1"/>
</dbReference>
<dbReference type="EC" id="1.5.5.2" evidence="3"/>
<evidence type="ECO:0000313" key="3">
    <source>
        <dbReference type="EMBL" id="RJF63146.1"/>
    </source>
</evidence>
<dbReference type="InterPro" id="IPR015659">
    <property type="entry name" value="Proline_oxidase"/>
</dbReference>
<dbReference type="RefSeq" id="WP_182915453.1">
    <property type="nucleotide sequence ID" value="NZ_QYYD01000081.1"/>
</dbReference>
<dbReference type="Proteomes" id="UP000285523">
    <property type="component" value="Unassembled WGS sequence"/>
</dbReference>
<proteinExistence type="predicted"/>
<feature type="non-terminal residue" evidence="3">
    <location>
        <position position="1"/>
    </location>
</feature>
<evidence type="ECO:0000256" key="1">
    <source>
        <dbReference type="ARBA" id="ARBA00023002"/>
    </source>
</evidence>